<dbReference type="GO" id="GO:0030527">
    <property type="term" value="F:structural constituent of chromatin"/>
    <property type="evidence" value="ECO:0007669"/>
    <property type="project" value="InterPro"/>
</dbReference>
<comment type="caution">
    <text evidence="6">The sequence shown here is derived from an EMBL/GenBank/DDBJ whole genome shotgun (WGS) entry which is preliminary data.</text>
</comment>
<evidence type="ECO:0000259" key="5">
    <source>
        <dbReference type="Pfam" id="PF00125"/>
    </source>
</evidence>
<feature type="domain" description="Core Histone H2A/H2B/H3" evidence="5">
    <location>
        <begin position="112"/>
        <end position="190"/>
    </location>
</feature>
<sequence length="240" mass="27095">MDIFRKLCGQQFAPDPGTHASPSGARKTLPGCYFDRPARPKLSFEMIASNLADVPLLPPRSAQVDPLSVRQMRTQRHRNHKVLQRAPTTNEHDKKLFQGRMARAVLFDPKKAPAPTEKIRLLLPRIVFMRLVREIAMDISSDVTRWQISALQAVQDVAEDYLVCVLEAATLCTVNAKRDTLLPSDIETAMGCGKKLGRWQQAVEAHDFKASRVHMLERRKRALEDPEPTFRAGKRPARPA</sequence>
<name>A0A4Q4M0V2_9PLEO</name>
<dbReference type="GO" id="GO:0000786">
    <property type="term" value="C:nucleosome"/>
    <property type="evidence" value="ECO:0007669"/>
    <property type="project" value="UniProtKB-KW"/>
</dbReference>
<dbReference type="EMBL" id="PDXA01000064">
    <property type="protein sequence ID" value="RYN35971.1"/>
    <property type="molecule type" value="Genomic_DNA"/>
</dbReference>
<accession>A0A4Q4M0V2</accession>
<evidence type="ECO:0000256" key="3">
    <source>
        <dbReference type="ARBA" id="ARBA00022454"/>
    </source>
</evidence>
<dbReference type="Pfam" id="PF00125">
    <property type="entry name" value="Histone"/>
    <property type="match status" value="1"/>
</dbReference>
<evidence type="ECO:0000313" key="7">
    <source>
        <dbReference type="Proteomes" id="UP000292402"/>
    </source>
</evidence>
<dbReference type="Gene3D" id="1.10.20.10">
    <property type="entry name" value="Histone, subunit A"/>
    <property type="match status" value="1"/>
</dbReference>
<dbReference type="GO" id="GO:0046982">
    <property type="term" value="F:protein heterodimerization activity"/>
    <property type="evidence" value="ECO:0007669"/>
    <property type="project" value="InterPro"/>
</dbReference>
<dbReference type="SMART" id="SM00428">
    <property type="entry name" value="H3"/>
    <property type="match status" value="1"/>
</dbReference>
<evidence type="ECO:0000256" key="1">
    <source>
        <dbReference type="ARBA" id="ARBA00004286"/>
    </source>
</evidence>
<proteinExistence type="inferred from homology"/>
<gene>
    <name evidence="6" type="ORF">AA0114_g11710</name>
</gene>
<comment type="similarity">
    <text evidence="2">Belongs to the histone H3 family.</text>
</comment>
<comment type="subcellular location">
    <subcellularLocation>
        <location evidence="1">Chromosome</location>
    </subcellularLocation>
</comment>
<dbReference type="InterPro" id="IPR000164">
    <property type="entry name" value="Histone_H3/CENP-A"/>
</dbReference>
<dbReference type="InterPro" id="IPR007125">
    <property type="entry name" value="H2A/H2B/H3"/>
</dbReference>
<evidence type="ECO:0000313" key="6">
    <source>
        <dbReference type="EMBL" id="RYN35971.1"/>
    </source>
</evidence>
<evidence type="ECO:0000256" key="2">
    <source>
        <dbReference type="ARBA" id="ARBA00010343"/>
    </source>
</evidence>
<dbReference type="Proteomes" id="UP000292402">
    <property type="component" value="Unassembled WGS sequence"/>
</dbReference>
<evidence type="ECO:0000256" key="4">
    <source>
        <dbReference type="ARBA" id="ARBA00023269"/>
    </source>
</evidence>
<keyword evidence="4" id="KW-0238">DNA-binding</keyword>
<dbReference type="SUPFAM" id="SSF47113">
    <property type="entry name" value="Histone-fold"/>
    <property type="match status" value="1"/>
</dbReference>
<dbReference type="GO" id="GO:0003677">
    <property type="term" value="F:DNA binding"/>
    <property type="evidence" value="ECO:0007669"/>
    <property type="project" value="InterPro"/>
</dbReference>
<reference evidence="7" key="1">
    <citation type="journal article" date="2019" name="bioRxiv">
        <title>Genomics, evolutionary history and diagnostics of the Alternaria alternata species group including apple and Asian pear pathotypes.</title>
        <authorList>
            <person name="Armitage A.D."/>
            <person name="Cockerton H.M."/>
            <person name="Sreenivasaprasad S."/>
            <person name="Woodhall J.W."/>
            <person name="Lane C.R."/>
            <person name="Harrison R.J."/>
            <person name="Clarkson J.P."/>
        </authorList>
    </citation>
    <scope>NUCLEOTIDE SEQUENCE [LARGE SCALE GENOMIC DNA]</scope>
    <source>
        <strain evidence="7">FERA 1082</strain>
    </source>
</reference>
<protein>
    <recommendedName>
        <fullName evidence="5">Core Histone H2A/H2B/H3 domain-containing protein</fullName>
    </recommendedName>
</protein>
<organism evidence="6 7">
    <name type="scientific">Alternaria tenuissima</name>
    <dbReference type="NCBI Taxonomy" id="119927"/>
    <lineage>
        <taxon>Eukaryota</taxon>
        <taxon>Fungi</taxon>
        <taxon>Dikarya</taxon>
        <taxon>Ascomycota</taxon>
        <taxon>Pezizomycotina</taxon>
        <taxon>Dothideomycetes</taxon>
        <taxon>Pleosporomycetidae</taxon>
        <taxon>Pleosporales</taxon>
        <taxon>Pleosporineae</taxon>
        <taxon>Pleosporaceae</taxon>
        <taxon>Alternaria</taxon>
        <taxon>Alternaria sect. Alternaria</taxon>
        <taxon>Alternaria alternata complex</taxon>
    </lineage>
</organism>
<keyword evidence="4" id="KW-0544">Nucleosome core</keyword>
<keyword evidence="3" id="KW-0158">Chromosome</keyword>
<dbReference type="InterPro" id="IPR009072">
    <property type="entry name" value="Histone-fold"/>
</dbReference>
<dbReference type="AlphaFoldDB" id="A0A4Q4M0V2"/>
<dbReference type="PANTHER" id="PTHR11426">
    <property type="entry name" value="HISTONE H3"/>
    <property type="match status" value="1"/>
</dbReference>